<accession>A0A0D6B343</accession>
<dbReference type="PATRIC" id="fig|35806.4.peg.2374"/>
<proteinExistence type="predicted"/>
<protein>
    <submittedName>
        <fullName evidence="1">Uncharacterized protein</fullName>
    </submittedName>
</protein>
<evidence type="ECO:0000313" key="1">
    <source>
        <dbReference type="EMBL" id="BAQ69456.1"/>
    </source>
</evidence>
<name>A0A0D6B343_RHOSU</name>
<dbReference type="EMBL" id="AP014800">
    <property type="protein sequence ID" value="BAQ69456.1"/>
    <property type="molecule type" value="Genomic_DNA"/>
</dbReference>
<gene>
    <name evidence="1" type="ORF">NHU_02304</name>
</gene>
<reference evidence="1 2" key="1">
    <citation type="submission" date="2015-02" db="EMBL/GenBank/DDBJ databases">
        <title>Genome sequene of Rhodovulum sulfidophilum DSM 2351.</title>
        <authorList>
            <person name="Nagao N."/>
        </authorList>
    </citation>
    <scope>NUCLEOTIDE SEQUENCE [LARGE SCALE GENOMIC DNA]</scope>
    <source>
        <strain evidence="1 2">DSM 2351</strain>
    </source>
</reference>
<dbReference type="AlphaFoldDB" id="A0A0D6B343"/>
<sequence length="248" mass="26662">MHCGRYTDGQGVGTIPTVPAAEVEVGERAPEEGENFLNSDLMALISGNHVICMNCGRNAGSLRIYLQQLFRKAGMPDDSRQFELVRVGSPDKLALIEAEGVKSIDLEVDISEAAAFEVVDGHGGGGIWQSIKQNFGGAFAAVTARDETLEQLRTAERGTVKVSINVPKGDLNTAKHGLDDFAGEVAEDEESDAFVIHLRNGGTIKPKEVSVRKQVKLASAANSVSVFQAWDAMETYMGELREIGQLEA</sequence>
<evidence type="ECO:0000313" key="2">
    <source>
        <dbReference type="Proteomes" id="UP000064912"/>
    </source>
</evidence>
<dbReference type="KEGG" id="rsu:NHU_02304"/>
<organism evidence="1 2">
    <name type="scientific">Rhodovulum sulfidophilum</name>
    <name type="common">Rhodobacter sulfidophilus</name>
    <dbReference type="NCBI Taxonomy" id="35806"/>
    <lineage>
        <taxon>Bacteria</taxon>
        <taxon>Pseudomonadati</taxon>
        <taxon>Pseudomonadota</taxon>
        <taxon>Alphaproteobacteria</taxon>
        <taxon>Rhodobacterales</taxon>
        <taxon>Paracoccaceae</taxon>
        <taxon>Rhodovulum</taxon>
    </lineage>
</organism>
<dbReference type="Proteomes" id="UP000064912">
    <property type="component" value="Chromosome"/>
</dbReference>